<organism evidence="2 3">
    <name type="scientific">Flavobacterium aquidurense</name>
    <dbReference type="NCBI Taxonomy" id="362413"/>
    <lineage>
        <taxon>Bacteria</taxon>
        <taxon>Pseudomonadati</taxon>
        <taxon>Bacteroidota</taxon>
        <taxon>Flavobacteriia</taxon>
        <taxon>Flavobacteriales</taxon>
        <taxon>Flavobacteriaceae</taxon>
        <taxon>Flavobacterium</taxon>
    </lineage>
</organism>
<dbReference type="AlphaFoldDB" id="A0A0Q0S1E3"/>
<evidence type="ECO:0000313" key="2">
    <source>
        <dbReference type="EMBL" id="KQB38895.1"/>
    </source>
</evidence>
<proteinExistence type="predicted"/>
<gene>
    <name evidence="2" type="ORF">RC62_1558</name>
</gene>
<dbReference type="PATRIC" id="fig|362413.3.peg.1514"/>
<keyword evidence="1" id="KW-0732">Signal</keyword>
<dbReference type="OrthoDB" id="1350649at2"/>
<sequence length="208" mass="23706">MKKLIIILFVLLFSTAGHAKFYKAVLYLTDGTQKTGLAKLVEEDDSKVTFKINEDSDTEKIASADLIKIIYTNESGSIFTMEYLYLTSANAFSGKFSNSRKKRWFDIVYNKEYKIGKIFDKGDSRRNTFRLSSSSYFFGKKGTDHLVYGYNTMGNAVKSYGTDATMKKMAKQEFTDCPKISKAIENETFELDTVLNRITAIFDKTKCK</sequence>
<comment type="caution">
    <text evidence="2">The sequence shown here is derived from an EMBL/GenBank/DDBJ whole genome shotgun (WGS) entry which is preliminary data.</text>
</comment>
<evidence type="ECO:0000313" key="3">
    <source>
        <dbReference type="Proteomes" id="UP000050443"/>
    </source>
</evidence>
<evidence type="ECO:0008006" key="4">
    <source>
        <dbReference type="Google" id="ProtNLM"/>
    </source>
</evidence>
<reference evidence="2 3" key="1">
    <citation type="submission" date="2014-09" db="EMBL/GenBank/DDBJ databases">
        <title>Genome sequence of Flavobacterium aquidurense RC62.</title>
        <authorList>
            <person name="Kim J.F."/>
            <person name="Kwak M.-J."/>
        </authorList>
    </citation>
    <scope>NUCLEOTIDE SEQUENCE [LARGE SCALE GENOMIC DNA]</scope>
    <source>
        <strain evidence="2 3">RC62</strain>
    </source>
</reference>
<protein>
    <recommendedName>
        <fullName evidence="4">Lipoprotein</fullName>
    </recommendedName>
</protein>
<dbReference type="RefSeq" id="WP_055096774.1">
    <property type="nucleotide sequence ID" value="NZ_JRLF01000013.1"/>
</dbReference>
<accession>A0A0Q0S1E3</accession>
<dbReference type="EMBL" id="JRLF01000013">
    <property type="protein sequence ID" value="KQB38895.1"/>
    <property type="molecule type" value="Genomic_DNA"/>
</dbReference>
<evidence type="ECO:0000256" key="1">
    <source>
        <dbReference type="SAM" id="SignalP"/>
    </source>
</evidence>
<feature type="signal peptide" evidence="1">
    <location>
        <begin position="1"/>
        <end position="19"/>
    </location>
</feature>
<feature type="chain" id="PRO_5006183742" description="Lipoprotein" evidence="1">
    <location>
        <begin position="20"/>
        <end position="208"/>
    </location>
</feature>
<name>A0A0Q0S1E3_9FLAO</name>
<dbReference type="Proteomes" id="UP000050443">
    <property type="component" value="Unassembled WGS sequence"/>
</dbReference>